<dbReference type="InterPro" id="IPR032808">
    <property type="entry name" value="DoxX"/>
</dbReference>
<accession>A0A897N1Z3</accession>
<dbReference type="GO" id="GO:0016020">
    <property type="term" value="C:membrane"/>
    <property type="evidence" value="ECO:0007669"/>
    <property type="project" value="UniProtKB-SubCell"/>
</dbReference>
<feature type="transmembrane region" description="Helical" evidence="5">
    <location>
        <begin position="60"/>
        <end position="88"/>
    </location>
</feature>
<name>A0A897N1Z3_9EURY</name>
<evidence type="ECO:0000256" key="3">
    <source>
        <dbReference type="ARBA" id="ARBA00022989"/>
    </source>
</evidence>
<dbReference type="Proteomes" id="UP000663525">
    <property type="component" value="Chromosome"/>
</dbReference>
<evidence type="ECO:0000313" key="7">
    <source>
        <dbReference type="Proteomes" id="UP000663525"/>
    </source>
</evidence>
<evidence type="ECO:0000313" key="6">
    <source>
        <dbReference type="EMBL" id="QSG06737.1"/>
    </source>
</evidence>
<feature type="transmembrane region" description="Helical" evidence="5">
    <location>
        <begin position="109"/>
        <end position="133"/>
    </location>
</feature>
<dbReference type="GeneID" id="68855970"/>
<keyword evidence="3 5" id="KW-1133">Transmembrane helix</keyword>
<dbReference type="EMBL" id="CP064787">
    <property type="protein sequence ID" value="QSG06737.1"/>
    <property type="molecule type" value="Genomic_DNA"/>
</dbReference>
<gene>
    <name evidence="6" type="ORF">HSR121_2416</name>
</gene>
<comment type="subcellular location">
    <subcellularLocation>
        <location evidence="1">Membrane</location>
        <topology evidence="1">Multi-pass membrane protein</topology>
    </subcellularLocation>
</comment>
<keyword evidence="2 5" id="KW-0812">Transmembrane</keyword>
<protein>
    <submittedName>
        <fullName evidence="6">Putative membrane protein, DoxD family</fullName>
    </submittedName>
</protein>
<proteinExistence type="predicted"/>
<sequence>MVFEAAGAGEAFLLARVLFGLVLAFTGVNHLLDPDGMIAYSQAKGIPAAALLVPATGVQLIAGGIGIALGAFPVVAAGAIAVFLLVATPTMHDFWAVPEEQQQSEMTSFLKNTALLGGTLAFLALGGVEWPYAVGVGLF</sequence>
<evidence type="ECO:0000256" key="2">
    <source>
        <dbReference type="ARBA" id="ARBA00022692"/>
    </source>
</evidence>
<keyword evidence="4 5" id="KW-0472">Membrane</keyword>
<evidence type="ECO:0000256" key="5">
    <source>
        <dbReference type="SAM" id="Phobius"/>
    </source>
</evidence>
<dbReference type="Pfam" id="PF07681">
    <property type="entry name" value="DoxX"/>
    <property type="match status" value="1"/>
</dbReference>
<evidence type="ECO:0000256" key="1">
    <source>
        <dbReference type="ARBA" id="ARBA00004141"/>
    </source>
</evidence>
<evidence type="ECO:0000256" key="4">
    <source>
        <dbReference type="ARBA" id="ARBA00023136"/>
    </source>
</evidence>
<feature type="transmembrane region" description="Helical" evidence="5">
    <location>
        <begin position="12"/>
        <end position="32"/>
    </location>
</feature>
<dbReference type="AlphaFoldDB" id="A0A897N1Z3"/>
<organism evidence="6 7">
    <name type="scientific">Halapricum desulfuricans</name>
    <dbReference type="NCBI Taxonomy" id="2841257"/>
    <lineage>
        <taxon>Archaea</taxon>
        <taxon>Methanobacteriati</taxon>
        <taxon>Methanobacteriota</taxon>
        <taxon>Stenosarchaea group</taxon>
        <taxon>Halobacteria</taxon>
        <taxon>Halobacteriales</taxon>
        <taxon>Haloarculaceae</taxon>
        <taxon>Halapricum</taxon>
    </lineage>
</organism>
<reference evidence="6" key="1">
    <citation type="submission" date="2020-11" db="EMBL/GenBank/DDBJ databases">
        <title>Carbohydrate-dependent, anaerobic sulfur respiration: A novel catabolism in halophilic archaea.</title>
        <authorList>
            <person name="Sorokin D.Y."/>
            <person name="Messina E."/>
            <person name="Smedile F."/>
            <person name="La Cono V."/>
            <person name="Hallsworth J.E."/>
            <person name="Yakimov M.M."/>
        </authorList>
    </citation>
    <scope>NUCLEOTIDE SEQUENCE</scope>
    <source>
        <strain evidence="6">HSR12-1</strain>
    </source>
</reference>
<dbReference type="RefSeq" id="WP_229113231.1">
    <property type="nucleotide sequence ID" value="NZ_CP064787.1"/>
</dbReference>